<comment type="function">
    <text evidence="9">Acts as a magnesium transporter.</text>
</comment>
<keyword evidence="7 9" id="KW-0472">Membrane</keyword>
<keyword evidence="9" id="KW-1003">Cell membrane</keyword>
<keyword evidence="5 9" id="KW-0460">Magnesium</keyword>
<dbReference type="Gene3D" id="3.10.580.10">
    <property type="entry name" value="CBS-domain"/>
    <property type="match status" value="1"/>
</dbReference>
<dbReference type="InterPro" id="IPR036739">
    <property type="entry name" value="SLC41_membr_dom_sf"/>
</dbReference>
<evidence type="ECO:0000313" key="11">
    <source>
        <dbReference type="EMBL" id="MDR6287608.1"/>
    </source>
</evidence>
<dbReference type="Pfam" id="PF01769">
    <property type="entry name" value="MgtE"/>
    <property type="match status" value="1"/>
</dbReference>
<evidence type="ECO:0000256" key="4">
    <source>
        <dbReference type="ARBA" id="ARBA00022692"/>
    </source>
</evidence>
<protein>
    <recommendedName>
        <fullName evidence="9">Magnesium transporter MgtE</fullName>
    </recommendedName>
</protein>
<dbReference type="Pfam" id="PF03448">
    <property type="entry name" value="MgtE_N"/>
    <property type="match status" value="1"/>
</dbReference>
<dbReference type="InterPro" id="IPR038076">
    <property type="entry name" value="MgtE_N_sf"/>
</dbReference>
<keyword evidence="6 9" id="KW-1133">Transmembrane helix</keyword>
<reference evidence="11 12" key="1">
    <citation type="submission" date="2023-07" db="EMBL/GenBank/DDBJ databases">
        <title>Sorghum-associated microbial communities from plants grown in Nebraska, USA.</title>
        <authorList>
            <person name="Schachtman D."/>
        </authorList>
    </citation>
    <scope>NUCLEOTIDE SEQUENCE [LARGE SCALE GENOMIC DNA]</scope>
    <source>
        <strain evidence="11 12">584</strain>
    </source>
</reference>
<feature type="transmembrane region" description="Helical" evidence="9">
    <location>
        <begin position="440"/>
        <end position="463"/>
    </location>
</feature>
<dbReference type="PANTHER" id="PTHR43773">
    <property type="entry name" value="MAGNESIUM TRANSPORTER MGTE"/>
    <property type="match status" value="1"/>
</dbReference>
<dbReference type="InterPro" id="IPR046342">
    <property type="entry name" value="CBS_dom_sf"/>
</dbReference>
<evidence type="ECO:0000259" key="10">
    <source>
        <dbReference type="PROSITE" id="PS51371"/>
    </source>
</evidence>
<keyword evidence="9" id="KW-0479">Metal-binding</keyword>
<name>A0ABU1JG97_9PROT</name>
<feature type="transmembrane region" description="Helical" evidence="9">
    <location>
        <begin position="375"/>
        <end position="397"/>
    </location>
</feature>
<dbReference type="SMART" id="SM00116">
    <property type="entry name" value="CBS"/>
    <property type="match status" value="1"/>
</dbReference>
<evidence type="ECO:0000256" key="5">
    <source>
        <dbReference type="ARBA" id="ARBA00022842"/>
    </source>
</evidence>
<dbReference type="NCBIfam" id="TIGR00400">
    <property type="entry name" value="mgtE"/>
    <property type="match status" value="1"/>
</dbReference>
<dbReference type="InterPro" id="IPR006669">
    <property type="entry name" value="MgtE_transporter"/>
</dbReference>
<evidence type="ECO:0000256" key="9">
    <source>
        <dbReference type="RuleBase" id="RU362011"/>
    </source>
</evidence>
<keyword evidence="12" id="KW-1185">Reference proteome</keyword>
<dbReference type="PROSITE" id="PS51371">
    <property type="entry name" value="CBS"/>
    <property type="match status" value="1"/>
</dbReference>
<evidence type="ECO:0000256" key="3">
    <source>
        <dbReference type="ARBA" id="ARBA00022448"/>
    </source>
</evidence>
<dbReference type="SUPFAM" id="SSF54631">
    <property type="entry name" value="CBS-domain pair"/>
    <property type="match status" value="1"/>
</dbReference>
<feature type="domain" description="CBS" evidence="10">
    <location>
        <begin position="219"/>
        <end position="277"/>
    </location>
</feature>
<comment type="similarity">
    <text evidence="2 9">Belongs to the SLC41A transporter family.</text>
</comment>
<evidence type="ECO:0000256" key="2">
    <source>
        <dbReference type="ARBA" id="ARBA00009749"/>
    </source>
</evidence>
<dbReference type="SUPFAM" id="SSF161093">
    <property type="entry name" value="MgtE membrane domain-like"/>
    <property type="match status" value="1"/>
</dbReference>
<dbReference type="Gene3D" id="1.25.60.10">
    <property type="entry name" value="MgtE N-terminal domain-like"/>
    <property type="match status" value="1"/>
</dbReference>
<keyword evidence="3 9" id="KW-0813">Transport</keyword>
<evidence type="ECO:0000256" key="8">
    <source>
        <dbReference type="PROSITE-ProRule" id="PRU00703"/>
    </source>
</evidence>
<feature type="transmembrane region" description="Helical" evidence="9">
    <location>
        <begin position="403"/>
        <end position="428"/>
    </location>
</feature>
<dbReference type="RefSeq" id="WP_309791445.1">
    <property type="nucleotide sequence ID" value="NZ_JAVDPW010000001.1"/>
</dbReference>
<gene>
    <name evidence="11" type="ORF">E9232_000107</name>
</gene>
<keyword evidence="4 9" id="KW-0812">Transmembrane</keyword>
<dbReference type="InterPro" id="IPR006668">
    <property type="entry name" value="Mg_transptr_MgtE_intracell_dom"/>
</dbReference>
<dbReference type="SUPFAM" id="SSF158791">
    <property type="entry name" value="MgtE N-terminal domain-like"/>
    <property type="match status" value="1"/>
</dbReference>
<dbReference type="InterPro" id="IPR000644">
    <property type="entry name" value="CBS_dom"/>
</dbReference>
<accession>A0ABU1JG97</accession>
<dbReference type="Proteomes" id="UP001262410">
    <property type="component" value="Unassembled WGS sequence"/>
</dbReference>
<comment type="subcellular location">
    <subcellularLocation>
        <location evidence="9">Cell membrane</location>
        <topology evidence="9">Multi-pass membrane protein</topology>
    </subcellularLocation>
    <subcellularLocation>
        <location evidence="1">Membrane</location>
        <topology evidence="1">Multi-pass membrane protein</topology>
    </subcellularLocation>
</comment>
<dbReference type="InterPro" id="IPR006667">
    <property type="entry name" value="SLC41_membr_dom"/>
</dbReference>
<dbReference type="Gene3D" id="1.10.357.20">
    <property type="entry name" value="SLC41 divalent cation transporters, integral membrane domain"/>
    <property type="match status" value="1"/>
</dbReference>
<organism evidence="11 12">
    <name type="scientific">Inquilinus ginsengisoli</name>
    <dbReference type="NCBI Taxonomy" id="363840"/>
    <lineage>
        <taxon>Bacteria</taxon>
        <taxon>Pseudomonadati</taxon>
        <taxon>Pseudomonadota</taxon>
        <taxon>Alphaproteobacteria</taxon>
        <taxon>Rhodospirillales</taxon>
        <taxon>Rhodospirillaceae</taxon>
        <taxon>Inquilinus</taxon>
    </lineage>
</organism>
<comment type="subunit">
    <text evidence="9">Homodimer.</text>
</comment>
<feature type="transmembrane region" description="Helical" evidence="9">
    <location>
        <begin position="327"/>
        <end position="354"/>
    </location>
</feature>
<dbReference type="CDD" id="cd04606">
    <property type="entry name" value="CBS_pair_Mg_transporter"/>
    <property type="match status" value="1"/>
</dbReference>
<dbReference type="EMBL" id="JAVDPW010000001">
    <property type="protein sequence ID" value="MDR6287608.1"/>
    <property type="molecule type" value="Genomic_DNA"/>
</dbReference>
<dbReference type="Pfam" id="PF00571">
    <property type="entry name" value="CBS"/>
    <property type="match status" value="1"/>
</dbReference>
<evidence type="ECO:0000256" key="1">
    <source>
        <dbReference type="ARBA" id="ARBA00004141"/>
    </source>
</evidence>
<proteinExistence type="inferred from homology"/>
<sequence length="464" mass="50477">MTSGPDVDTATAEPQEYGLPPGFVQAIEEALDAQRFAEVEERLAPLHSADLAALLEALHPDDRRVVVGLIRVQLTTDAEALTWLNEDVREEVLDLLGPRDVAAAVQELDSDDALALIENLDEDERREVLANIPAEERRVLLEGLDFPEYSAGRLMQRELVSVPDYWTVGKTIDWLRAAEELPDEFYSLFLVDVHGKPSGQLPLSRFLRGRRPAKLAELGLEDIHPIQAETDQEEVALLFRRYGMVSAPVVDQNGKLLGVITLDDVVDVIDEEAEQDIFRLGGIGEQSDLYRDVAATTRSRFSWLFVNLFTAVLASAVIGLFEDVISRVVALAVLMPIVASMGGNAGTQTLTVAVRALAMRELTDSNAARILWKEVLVGVINGLLFAGIAGGVVWLWFGDPRLAVVIGAAMIINLLAAAFSGTVIPLAMQRFGIDPAVSSAVFLTTVTDVVGFFAFLGLAALILL</sequence>
<evidence type="ECO:0000256" key="6">
    <source>
        <dbReference type="ARBA" id="ARBA00022989"/>
    </source>
</evidence>
<feature type="transmembrane region" description="Helical" evidence="9">
    <location>
        <begin position="301"/>
        <end position="321"/>
    </location>
</feature>
<comment type="caution">
    <text evidence="11">The sequence shown here is derived from an EMBL/GenBank/DDBJ whole genome shotgun (WGS) entry which is preliminary data.</text>
</comment>
<evidence type="ECO:0000256" key="7">
    <source>
        <dbReference type="ARBA" id="ARBA00023136"/>
    </source>
</evidence>
<dbReference type="SMART" id="SM00924">
    <property type="entry name" value="MgtE_N"/>
    <property type="match status" value="1"/>
</dbReference>
<evidence type="ECO:0000313" key="12">
    <source>
        <dbReference type="Proteomes" id="UP001262410"/>
    </source>
</evidence>
<dbReference type="PANTHER" id="PTHR43773:SF1">
    <property type="entry name" value="MAGNESIUM TRANSPORTER MGTE"/>
    <property type="match status" value="1"/>
</dbReference>
<keyword evidence="8" id="KW-0129">CBS domain</keyword>